<dbReference type="PANTHER" id="PTHR13778:SF47">
    <property type="entry name" value="LIPOPOLYSACCHARIDE 1,3-GALACTOSYLTRANSFERASE"/>
    <property type="match status" value="1"/>
</dbReference>
<dbReference type="SUPFAM" id="SSF53448">
    <property type="entry name" value="Nucleotide-diphospho-sugar transferases"/>
    <property type="match status" value="1"/>
</dbReference>
<dbReference type="AlphaFoldDB" id="A0A843XJL6"/>
<dbReference type="Proteomes" id="UP000652761">
    <property type="component" value="Unassembled WGS sequence"/>
</dbReference>
<dbReference type="GO" id="GO:0005794">
    <property type="term" value="C:Golgi apparatus"/>
    <property type="evidence" value="ECO:0007669"/>
    <property type="project" value="TreeGrafter"/>
</dbReference>
<dbReference type="PANTHER" id="PTHR13778">
    <property type="entry name" value="GLYCOSYLTRANSFERASE 8 DOMAIN-CONTAINING PROTEIN"/>
    <property type="match status" value="1"/>
</dbReference>
<gene>
    <name evidence="5" type="ORF">Taro_052397</name>
</gene>
<evidence type="ECO:0000256" key="3">
    <source>
        <dbReference type="ARBA" id="ARBA00022679"/>
    </source>
</evidence>
<dbReference type="EMBL" id="NMUH01008889">
    <property type="protein sequence ID" value="MQM19393.1"/>
    <property type="molecule type" value="Genomic_DNA"/>
</dbReference>
<evidence type="ECO:0000313" key="5">
    <source>
        <dbReference type="EMBL" id="MQM19393.1"/>
    </source>
</evidence>
<dbReference type="InterPro" id="IPR029044">
    <property type="entry name" value="Nucleotide-diphossugar_trans"/>
</dbReference>
<keyword evidence="6" id="KW-1185">Reference proteome</keyword>
<evidence type="ECO:0000313" key="6">
    <source>
        <dbReference type="Proteomes" id="UP000652761"/>
    </source>
</evidence>
<evidence type="ECO:0000256" key="4">
    <source>
        <dbReference type="SAM" id="MobiDB-lite"/>
    </source>
</evidence>
<comment type="pathway">
    <text evidence="1">Glycan metabolism; pectin biosynthesis.</text>
</comment>
<keyword evidence="3" id="KW-0808">Transferase</keyword>
<protein>
    <submittedName>
        <fullName evidence="5">Uncharacterized protein</fullName>
    </submittedName>
</protein>
<name>A0A843XJL6_COLES</name>
<evidence type="ECO:0000256" key="2">
    <source>
        <dbReference type="ARBA" id="ARBA00022676"/>
    </source>
</evidence>
<reference evidence="5" key="1">
    <citation type="submission" date="2017-07" db="EMBL/GenBank/DDBJ databases">
        <title>Taro Niue Genome Assembly and Annotation.</title>
        <authorList>
            <person name="Atibalentja N."/>
            <person name="Keating K."/>
            <person name="Fields C.J."/>
        </authorList>
    </citation>
    <scope>NUCLEOTIDE SEQUENCE</scope>
    <source>
        <strain evidence="5">Niue_2</strain>
        <tissue evidence="5">Leaf</tissue>
    </source>
</reference>
<dbReference type="InterPro" id="IPR050748">
    <property type="entry name" value="Glycosyltrans_8_dom-fam"/>
</dbReference>
<dbReference type="Gene3D" id="3.90.550.10">
    <property type="entry name" value="Spore Coat Polysaccharide Biosynthesis Protein SpsA, Chain A"/>
    <property type="match status" value="1"/>
</dbReference>
<keyword evidence="2" id="KW-0328">Glycosyltransferase</keyword>
<dbReference type="OrthoDB" id="411524at2759"/>
<proteinExistence type="predicted"/>
<evidence type="ECO:0000256" key="1">
    <source>
        <dbReference type="ARBA" id="ARBA00004877"/>
    </source>
</evidence>
<feature type="region of interest" description="Disordered" evidence="4">
    <location>
        <begin position="1"/>
        <end position="54"/>
    </location>
</feature>
<comment type="caution">
    <text evidence="5">The sequence shown here is derived from an EMBL/GenBank/DDBJ whole genome shotgun (WGS) entry which is preliminary data.</text>
</comment>
<organism evidence="5 6">
    <name type="scientific">Colocasia esculenta</name>
    <name type="common">Wild taro</name>
    <name type="synonym">Arum esculentum</name>
    <dbReference type="NCBI Taxonomy" id="4460"/>
    <lineage>
        <taxon>Eukaryota</taxon>
        <taxon>Viridiplantae</taxon>
        <taxon>Streptophyta</taxon>
        <taxon>Embryophyta</taxon>
        <taxon>Tracheophyta</taxon>
        <taxon>Spermatophyta</taxon>
        <taxon>Magnoliopsida</taxon>
        <taxon>Liliopsida</taxon>
        <taxon>Araceae</taxon>
        <taxon>Aroideae</taxon>
        <taxon>Colocasieae</taxon>
        <taxon>Colocasia</taxon>
    </lineage>
</organism>
<dbReference type="GO" id="GO:0016757">
    <property type="term" value="F:glycosyltransferase activity"/>
    <property type="evidence" value="ECO:0007669"/>
    <property type="project" value="UniProtKB-KW"/>
</dbReference>
<sequence>MGDAQPAMASSGAEQVSSFAFPSSSGISRRPGHGVPPPPTPRGRGGRPLALHPDIDLPPPPLRPAFQRLAFALILFFAALQFLPATHFRDPYDPLRRWIPFVSEPGSSSVSPLFSPFFGHLILAFPAVLPPLKDFAAILYPSWDFCNSSISGYFCKIREKVHFHFLISENEEEKASYYKLKVLFPYGNFNIIGQKEIKDGTKSAVTSDKWLWPSVRDVVPLVIPNIYPFLSRFIYVSPNTIMKGRVEELFGINLGTYAIAAVEDCSRSLGSYTEISVLNTIQRTAAKSWVSEKPYDANTCTPDFNVLLIDAKNLDKYLMEAFFCGYGTNPSIMVTLSEKYLKLPSIWKFVPKSPQVDDEINVIGYDGEMRICSDIEPEHQELSFGDIWRQYLPPKSEIILGHPN</sequence>
<feature type="compositionally biased region" description="Low complexity" evidence="4">
    <location>
        <begin position="17"/>
        <end position="29"/>
    </location>
</feature>
<accession>A0A843XJL6</accession>